<dbReference type="AlphaFoldDB" id="A0ABD1YLR0"/>
<protein>
    <submittedName>
        <fullName evidence="1">Uncharacterized protein</fullName>
    </submittedName>
</protein>
<gene>
    <name evidence="1" type="ORF">R1flu_016261</name>
</gene>
<evidence type="ECO:0000313" key="1">
    <source>
        <dbReference type="EMBL" id="KAL2631575.1"/>
    </source>
</evidence>
<accession>A0ABD1YLR0</accession>
<evidence type="ECO:0000313" key="2">
    <source>
        <dbReference type="Proteomes" id="UP001605036"/>
    </source>
</evidence>
<sequence length="89" mass="9939">MRGYGRNYDFGHLLDCASGLNRLALLEYSKEVIKLSKAHVKQRPLWAKLHPLSPGHAKPDLSDFARLATNDQITKALKVGLQQAQTLLT</sequence>
<keyword evidence="2" id="KW-1185">Reference proteome</keyword>
<name>A0ABD1YLR0_9MARC</name>
<proteinExistence type="predicted"/>
<dbReference type="EMBL" id="JBHFFA010000004">
    <property type="protein sequence ID" value="KAL2631575.1"/>
    <property type="molecule type" value="Genomic_DNA"/>
</dbReference>
<reference evidence="1 2" key="1">
    <citation type="submission" date="2024-09" db="EMBL/GenBank/DDBJ databases">
        <title>Chromosome-scale assembly of Riccia fluitans.</title>
        <authorList>
            <person name="Paukszto L."/>
            <person name="Sawicki J."/>
            <person name="Karawczyk K."/>
            <person name="Piernik-Szablinska J."/>
            <person name="Szczecinska M."/>
            <person name="Mazdziarz M."/>
        </authorList>
    </citation>
    <scope>NUCLEOTIDE SEQUENCE [LARGE SCALE GENOMIC DNA]</scope>
    <source>
        <strain evidence="1">Rf_01</strain>
        <tissue evidence="1">Aerial parts of the thallus</tissue>
    </source>
</reference>
<dbReference type="Proteomes" id="UP001605036">
    <property type="component" value="Unassembled WGS sequence"/>
</dbReference>
<comment type="caution">
    <text evidence="1">The sequence shown here is derived from an EMBL/GenBank/DDBJ whole genome shotgun (WGS) entry which is preliminary data.</text>
</comment>
<organism evidence="1 2">
    <name type="scientific">Riccia fluitans</name>
    <dbReference type="NCBI Taxonomy" id="41844"/>
    <lineage>
        <taxon>Eukaryota</taxon>
        <taxon>Viridiplantae</taxon>
        <taxon>Streptophyta</taxon>
        <taxon>Embryophyta</taxon>
        <taxon>Marchantiophyta</taxon>
        <taxon>Marchantiopsida</taxon>
        <taxon>Marchantiidae</taxon>
        <taxon>Marchantiales</taxon>
        <taxon>Ricciaceae</taxon>
        <taxon>Riccia</taxon>
    </lineage>
</organism>